<dbReference type="Proteomes" id="UP000287243">
    <property type="component" value="Chromosome"/>
</dbReference>
<dbReference type="GO" id="GO:0051539">
    <property type="term" value="F:4 iron, 4 sulfur cluster binding"/>
    <property type="evidence" value="ECO:0007669"/>
    <property type="project" value="UniProtKB-KW"/>
</dbReference>
<dbReference type="GO" id="GO:0046872">
    <property type="term" value="F:metal ion binding"/>
    <property type="evidence" value="ECO:0007669"/>
    <property type="project" value="UniProtKB-KW"/>
</dbReference>
<keyword evidence="5" id="KW-0411">Iron-sulfur</keyword>
<keyword evidence="4" id="KW-0408">Iron</keyword>
<evidence type="ECO:0000259" key="7">
    <source>
        <dbReference type="Pfam" id="PF05681"/>
    </source>
</evidence>
<reference evidence="8 9" key="1">
    <citation type="submission" date="2017-01" db="EMBL/GenBank/DDBJ databases">
        <title>First insights into the biology of 'candidatus Vampirococcus archaeovorus'.</title>
        <authorList>
            <person name="Kizina J."/>
            <person name="Jordan S."/>
            <person name="Stueber K."/>
            <person name="Reinhardt R."/>
            <person name="Harder J."/>
        </authorList>
    </citation>
    <scope>NUCLEOTIDE SEQUENCE [LARGE SCALE GENOMIC DNA]</scope>
    <source>
        <strain evidence="8 9">LiM</strain>
    </source>
</reference>
<dbReference type="RefSeq" id="WP_128699157.1">
    <property type="nucleotide sequence ID" value="NZ_CP019384.1"/>
</dbReference>
<dbReference type="PANTHER" id="PTHR30389:SF17">
    <property type="entry name" value="L(+)-TARTRATE DEHYDRATASE SUBUNIT ALPHA-RELATED"/>
    <property type="match status" value="1"/>
</dbReference>
<dbReference type="AlphaFoldDB" id="A0A410P360"/>
<dbReference type="OrthoDB" id="9798978at2"/>
<evidence type="ECO:0000256" key="6">
    <source>
        <dbReference type="ARBA" id="ARBA00023239"/>
    </source>
</evidence>
<keyword evidence="3" id="KW-0479">Metal-binding</keyword>
<comment type="similarity">
    <text evidence="1">Belongs to the class-I fumarase family.</text>
</comment>
<keyword evidence="6" id="KW-0456">Lyase</keyword>
<name>A0A410P360_VELA1</name>
<evidence type="ECO:0000256" key="1">
    <source>
        <dbReference type="ARBA" id="ARBA00008876"/>
    </source>
</evidence>
<dbReference type="KEGG" id="vai:BU251_01625"/>
<evidence type="ECO:0000313" key="9">
    <source>
        <dbReference type="Proteomes" id="UP000287243"/>
    </source>
</evidence>
<organism evidence="8 9">
    <name type="scientific">Velamenicoccus archaeovorus</name>
    <dbReference type="NCBI Taxonomy" id="1930593"/>
    <lineage>
        <taxon>Bacteria</taxon>
        <taxon>Pseudomonadati</taxon>
        <taxon>Candidatus Omnitrophota</taxon>
        <taxon>Candidatus Velamenicoccus</taxon>
    </lineage>
</organism>
<dbReference type="EMBL" id="CP019384">
    <property type="protein sequence ID" value="QAT16518.1"/>
    <property type="molecule type" value="Genomic_DNA"/>
</dbReference>
<evidence type="ECO:0000313" key="8">
    <source>
        <dbReference type="EMBL" id="QAT16518.1"/>
    </source>
</evidence>
<sequence>MRKISSQAIRECVSRLVLEANVRLRGDVRRAISAAAARETSARGRRILQELLENAKVARHDNLALCQDTGLPVVFVEIGPDVDVSGVNVTGAVQEGVARGYREGFFRDSIVADPLRRGKPGFGPCIVHTSFVRSKGLKVTLLPKGFGCENKTQLKMMPPTADAKDIEDFIVEAVKDTGPDACPPYIVGVGIGGSSDYACQLAKEALLRPIDKRSRAPHVARMEKELIQRLNRLGIGPMGLGGKTTVLGVNILLYPTHIAGLPVCVNISCHVLRSASEIL</sequence>
<gene>
    <name evidence="8" type="ORF">BU251_01625</name>
</gene>
<dbReference type="Pfam" id="PF05681">
    <property type="entry name" value="Fumerase"/>
    <property type="match status" value="1"/>
</dbReference>
<dbReference type="GO" id="GO:0016829">
    <property type="term" value="F:lyase activity"/>
    <property type="evidence" value="ECO:0007669"/>
    <property type="project" value="UniProtKB-KW"/>
</dbReference>
<dbReference type="InterPro" id="IPR004646">
    <property type="entry name" value="Fe-S_hydro-lyase_TtdA-typ_cat"/>
</dbReference>
<evidence type="ECO:0000256" key="2">
    <source>
        <dbReference type="ARBA" id="ARBA00022485"/>
    </source>
</evidence>
<keyword evidence="2" id="KW-0004">4Fe-4S</keyword>
<dbReference type="NCBIfam" id="TIGR00722">
    <property type="entry name" value="ttdA_fumA_fumB"/>
    <property type="match status" value="1"/>
</dbReference>
<protein>
    <submittedName>
        <fullName evidence="8">Fumarate hydratase</fullName>
    </submittedName>
</protein>
<dbReference type="InterPro" id="IPR051208">
    <property type="entry name" value="Class-I_Fumarase/Tartrate_DH"/>
</dbReference>
<dbReference type="NCBIfam" id="NF004885">
    <property type="entry name" value="PRK06246.1"/>
    <property type="match status" value="1"/>
</dbReference>
<evidence type="ECO:0000256" key="4">
    <source>
        <dbReference type="ARBA" id="ARBA00023004"/>
    </source>
</evidence>
<proteinExistence type="inferred from homology"/>
<feature type="domain" description="Fe-S hydro-lyase tartrate dehydratase alpha-type catalytic" evidence="7">
    <location>
        <begin position="12"/>
        <end position="275"/>
    </location>
</feature>
<accession>A0A410P360</accession>
<evidence type="ECO:0000256" key="3">
    <source>
        <dbReference type="ARBA" id="ARBA00022723"/>
    </source>
</evidence>
<evidence type="ECO:0000256" key="5">
    <source>
        <dbReference type="ARBA" id="ARBA00023014"/>
    </source>
</evidence>
<keyword evidence="9" id="KW-1185">Reference proteome</keyword>
<dbReference type="PANTHER" id="PTHR30389">
    <property type="entry name" value="FUMARATE HYDRATASE-RELATED"/>
    <property type="match status" value="1"/>
</dbReference>